<sequence length="113" mass="12151">MGEATAQEIDANLTLEEIRSVLACLLVGKTDGSDGFTAAFYQAFTTEITQQLLEVYLEAREQGDLPRSIREGCIAMVLKPRAEASEPSTQCPLTMINKNAKVLCGSLLSGCGH</sequence>
<keyword evidence="2" id="KW-1185">Reference proteome</keyword>
<name>A0AAV7VPF2_PLEWA</name>
<gene>
    <name evidence="1" type="ORF">NDU88_006342</name>
</gene>
<dbReference type="Proteomes" id="UP001066276">
    <property type="component" value="Chromosome 2_1"/>
</dbReference>
<proteinExistence type="predicted"/>
<organism evidence="1 2">
    <name type="scientific">Pleurodeles waltl</name>
    <name type="common">Iberian ribbed newt</name>
    <dbReference type="NCBI Taxonomy" id="8319"/>
    <lineage>
        <taxon>Eukaryota</taxon>
        <taxon>Metazoa</taxon>
        <taxon>Chordata</taxon>
        <taxon>Craniata</taxon>
        <taxon>Vertebrata</taxon>
        <taxon>Euteleostomi</taxon>
        <taxon>Amphibia</taxon>
        <taxon>Batrachia</taxon>
        <taxon>Caudata</taxon>
        <taxon>Salamandroidea</taxon>
        <taxon>Salamandridae</taxon>
        <taxon>Pleurodelinae</taxon>
        <taxon>Pleurodeles</taxon>
    </lineage>
</organism>
<comment type="caution">
    <text evidence="1">The sequence shown here is derived from an EMBL/GenBank/DDBJ whole genome shotgun (WGS) entry which is preliminary data.</text>
</comment>
<accession>A0AAV7VPF2</accession>
<dbReference type="EMBL" id="JANPWB010000003">
    <property type="protein sequence ID" value="KAJ1202544.1"/>
    <property type="molecule type" value="Genomic_DNA"/>
</dbReference>
<evidence type="ECO:0000313" key="2">
    <source>
        <dbReference type="Proteomes" id="UP001066276"/>
    </source>
</evidence>
<evidence type="ECO:0000313" key="1">
    <source>
        <dbReference type="EMBL" id="KAJ1202544.1"/>
    </source>
</evidence>
<reference evidence="1" key="1">
    <citation type="journal article" date="2022" name="bioRxiv">
        <title>Sequencing and chromosome-scale assembly of the giantPleurodeles waltlgenome.</title>
        <authorList>
            <person name="Brown T."/>
            <person name="Elewa A."/>
            <person name="Iarovenko S."/>
            <person name="Subramanian E."/>
            <person name="Araus A.J."/>
            <person name="Petzold A."/>
            <person name="Susuki M."/>
            <person name="Suzuki K.-i.T."/>
            <person name="Hayashi T."/>
            <person name="Toyoda A."/>
            <person name="Oliveira C."/>
            <person name="Osipova E."/>
            <person name="Leigh N.D."/>
            <person name="Simon A."/>
            <person name="Yun M.H."/>
        </authorList>
    </citation>
    <scope>NUCLEOTIDE SEQUENCE</scope>
    <source>
        <strain evidence="1">20211129_DDA</strain>
        <tissue evidence="1">Liver</tissue>
    </source>
</reference>
<dbReference type="AlphaFoldDB" id="A0AAV7VPF2"/>
<protein>
    <submittedName>
        <fullName evidence="1">Uncharacterized protein</fullName>
    </submittedName>
</protein>